<dbReference type="AlphaFoldDB" id="U3ACL7"/>
<dbReference type="STRING" id="1219077.VAZ01S_085_00220"/>
<protein>
    <submittedName>
        <fullName evidence="1">Uncharacterized protein</fullName>
    </submittedName>
</protein>
<comment type="caution">
    <text evidence="1">The sequence shown here is derived from an EMBL/GenBank/DDBJ whole genome shotgun (WGS) entry which is preliminary data.</text>
</comment>
<evidence type="ECO:0000313" key="2">
    <source>
        <dbReference type="Proteomes" id="UP000016567"/>
    </source>
</evidence>
<dbReference type="RefSeq" id="WP_021711413.1">
    <property type="nucleotide sequence ID" value="NZ_BAOB01000585.1"/>
</dbReference>
<organism evidence="1 2">
    <name type="scientific">Vibrio azureus NBRC 104587</name>
    <dbReference type="NCBI Taxonomy" id="1219077"/>
    <lineage>
        <taxon>Bacteria</taxon>
        <taxon>Pseudomonadati</taxon>
        <taxon>Pseudomonadota</taxon>
        <taxon>Gammaproteobacteria</taxon>
        <taxon>Vibrionales</taxon>
        <taxon>Vibrionaceae</taxon>
        <taxon>Vibrio</taxon>
    </lineage>
</organism>
<reference evidence="1 2" key="1">
    <citation type="submission" date="2013-09" db="EMBL/GenBank/DDBJ databases">
        <title>Whole genome shotgun sequence of Vibrio azureus NBRC 104587.</title>
        <authorList>
            <person name="Isaki S."/>
            <person name="Hosoyama A."/>
            <person name="Numata M."/>
            <person name="Hashimoto M."/>
            <person name="Hosoyama Y."/>
            <person name="Tsuchikane K."/>
            <person name="Noguchi M."/>
            <person name="Hirakata S."/>
            <person name="Ichikawa N."/>
            <person name="Ohji S."/>
            <person name="Yamazoe A."/>
            <person name="Fujita N."/>
        </authorList>
    </citation>
    <scope>NUCLEOTIDE SEQUENCE [LARGE SCALE GENOMIC DNA]</scope>
    <source>
        <strain evidence="1 2">NBRC 104587</strain>
    </source>
</reference>
<proteinExistence type="predicted"/>
<dbReference type="Proteomes" id="UP000016567">
    <property type="component" value="Unassembled WGS sequence"/>
</dbReference>
<sequence length="66" mass="7819">MKYKLEFSDVTSFKKEDVDNSSFGENSSFVELPSYDTKRKFIFATYDYIYKIEAREYVFSLGEGRT</sequence>
<gene>
    <name evidence="1" type="ORF">VAZ01S_085_00220</name>
</gene>
<accession>U3ACL7</accession>
<evidence type="ECO:0000313" key="1">
    <source>
        <dbReference type="EMBL" id="GAD77676.1"/>
    </source>
</evidence>
<name>U3ACL7_9VIBR</name>
<dbReference type="EMBL" id="BATL01000085">
    <property type="protein sequence ID" value="GAD77676.1"/>
    <property type="molecule type" value="Genomic_DNA"/>
</dbReference>
<keyword evidence="2" id="KW-1185">Reference proteome</keyword>